<feature type="domain" description="Putative auto-transporter adhesin head GIN" evidence="1">
    <location>
        <begin position="100"/>
        <end position="236"/>
    </location>
</feature>
<dbReference type="InterPro" id="IPR021255">
    <property type="entry name" value="DUF2807"/>
</dbReference>
<sequence>MIRLLVIIAVVGFLTCVVTLGGAVALGSRDVAAQGWDHWSNHDWNIGWDDHGKRHSDWRNRHKGDPEWASATKEIAWDGATTLVLDVPADVTFTQGSEGPGKLTVTGPKRALDTLTLSGGRLTDTVSNEGQRLKIVMTAPKVTRFELTGIDRLTLEGYDQDSLEISTTGMSKVTGRGKTRLLKLDMTGAGEVDLAGLDADSAEVTLSGAAQASIAPRSSARLDVSGSGEVELTTRPLKLERTSPAPARSRSWSPKIREGGVLPGRKLAQSGSPPWAFFLWS</sequence>
<dbReference type="Pfam" id="PF10988">
    <property type="entry name" value="DUF2807"/>
    <property type="match status" value="1"/>
</dbReference>
<dbReference type="EMBL" id="CP068570">
    <property type="protein sequence ID" value="QQZ50257.1"/>
    <property type="molecule type" value="Genomic_DNA"/>
</dbReference>
<gene>
    <name evidence="2" type="ORF">JKL49_00525</name>
</gene>
<organism evidence="2">
    <name type="scientific">Phenylobacterium glaciei</name>
    <dbReference type="NCBI Taxonomy" id="2803784"/>
    <lineage>
        <taxon>Bacteria</taxon>
        <taxon>Pseudomonadati</taxon>
        <taxon>Pseudomonadota</taxon>
        <taxon>Alphaproteobacteria</taxon>
        <taxon>Caulobacterales</taxon>
        <taxon>Caulobacteraceae</taxon>
        <taxon>Phenylobacterium</taxon>
    </lineage>
</organism>
<dbReference type="AlphaFoldDB" id="A0A974P3H0"/>
<reference evidence="2" key="1">
    <citation type="submission" date="2021-01" db="EMBL/GenBank/DDBJ databases">
        <title>Genome sequence of Phenylobacterium sp. 20VBR1 isolated from a valley glaceir, Ny-Alesund, Svalbard.</title>
        <authorList>
            <person name="Thomas F.A."/>
            <person name="Krishnan K.P."/>
            <person name="Sinha R.K."/>
        </authorList>
    </citation>
    <scope>NUCLEOTIDE SEQUENCE</scope>
    <source>
        <strain evidence="2">20VBR1</strain>
    </source>
</reference>
<evidence type="ECO:0000259" key="1">
    <source>
        <dbReference type="Pfam" id="PF10988"/>
    </source>
</evidence>
<proteinExistence type="predicted"/>
<name>A0A974P3H0_9CAUL</name>
<evidence type="ECO:0000313" key="2">
    <source>
        <dbReference type="EMBL" id="QQZ50257.1"/>
    </source>
</evidence>
<dbReference type="Gene3D" id="2.160.20.120">
    <property type="match status" value="1"/>
</dbReference>
<protein>
    <submittedName>
        <fullName evidence="2">DUF2807 domain-containing protein</fullName>
    </submittedName>
</protein>
<accession>A0A974P3H0</accession>